<dbReference type="Proteomes" id="UP001597414">
    <property type="component" value="Unassembled WGS sequence"/>
</dbReference>
<gene>
    <name evidence="1" type="ORF">ACFSKV_02955</name>
</gene>
<sequence length="40" mass="4502">MRLKRRNPRMLEIIENKKGATPSVAPLYQNGLSDVTGYSP</sequence>
<name>A0ABW5B797_9BACT</name>
<protein>
    <submittedName>
        <fullName evidence="1">Uncharacterized protein</fullName>
    </submittedName>
</protein>
<reference evidence="2" key="1">
    <citation type="journal article" date="2019" name="Int. J. Syst. Evol. Microbiol.">
        <title>The Global Catalogue of Microorganisms (GCM) 10K type strain sequencing project: providing services to taxonomists for standard genome sequencing and annotation.</title>
        <authorList>
            <consortium name="The Broad Institute Genomics Platform"/>
            <consortium name="The Broad Institute Genome Sequencing Center for Infectious Disease"/>
            <person name="Wu L."/>
            <person name="Ma J."/>
        </authorList>
    </citation>
    <scope>NUCLEOTIDE SEQUENCE [LARGE SCALE GENOMIC DNA]</scope>
    <source>
        <strain evidence="2">KCTC 19812</strain>
    </source>
</reference>
<evidence type="ECO:0000313" key="2">
    <source>
        <dbReference type="Proteomes" id="UP001597414"/>
    </source>
</evidence>
<dbReference type="EMBL" id="JBHUIV010000006">
    <property type="protein sequence ID" value="MFD2200510.1"/>
    <property type="molecule type" value="Genomic_DNA"/>
</dbReference>
<proteinExistence type="predicted"/>
<evidence type="ECO:0000313" key="1">
    <source>
        <dbReference type="EMBL" id="MFD2200510.1"/>
    </source>
</evidence>
<keyword evidence="2" id="KW-1185">Reference proteome</keyword>
<organism evidence="1 2">
    <name type="scientific">Shivajiella indica</name>
    <dbReference type="NCBI Taxonomy" id="872115"/>
    <lineage>
        <taxon>Bacteria</taxon>
        <taxon>Pseudomonadati</taxon>
        <taxon>Bacteroidota</taxon>
        <taxon>Cytophagia</taxon>
        <taxon>Cytophagales</taxon>
        <taxon>Cyclobacteriaceae</taxon>
        <taxon>Shivajiella</taxon>
    </lineage>
</organism>
<dbReference type="RefSeq" id="WP_380800240.1">
    <property type="nucleotide sequence ID" value="NZ_JBHUIV010000006.1"/>
</dbReference>
<comment type="caution">
    <text evidence="1">The sequence shown here is derived from an EMBL/GenBank/DDBJ whole genome shotgun (WGS) entry which is preliminary data.</text>
</comment>
<accession>A0ABW5B797</accession>